<dbReference type="InterPro" id="IPR001254">
    <property type="entry name" value="Trypsin_dom"/>
</dbReference>
<dbReference type="GeneID" id="111364048"/>
<protein>
    <submittedName>
        <fullName evidence="7">Trypsin-like</fullName>
    </submittedName>
</protein>
<dbReference type="KEGG" id="sliu:111364048"/>
<dbReference type="Proteomes" id="UP000301870">
    <property type="component" value="Chromosome 4"/>
</dbReference>
<dbReference type="RefSeq" id="XP_022836680.1">
    <property type="nucleotide sequence ID" value="XM_022980912.1"/>
</dbReference>
<sequence>MPCIPGFVGLRPGYVGLGPTKNPGVYQSRMRAGHEKCGIRHEVSAIIVHENYRRYDNDIALVRTKNPVSLGPTIAIINIPQQEVMVPDNATVTVIRWGSAGNKYKQGALHEVSIKKVNWQRCKNIYSNSTNITITGNMICCDGELGYNMEPAFCTPDVGNPLLYGDNLVGLAIWFGSCRNNDIPRLFTRISKYTSWIDNVIKQSTYKADPHPGASSMNKIGVTLLIPILYSVLGA</sequence>
<keyword evidence="4" id="KW-1015">Disulfide bond</keyword>
<dbReference type="AlphaFoldDB" id="A0A9J7EVW1"/>
<evidence type="ECO:0000313" key="7">
    <source>
        <dbReference type="RefSeq" id="XP_022836680.1"/>
    </source>
</evidence>
<dbReference type="PROSITE" id="PS50240">
    <property type="entry name" value="TRYPSIN_DOM"/>
    <property type="match status" value="1"/>
</dbReference>
<dbReference type="Gene3D" id="2.40.10.10">
    <property type="entry name" value="Trypsin-like serine proteases"/>
    <property type="match status" value="1"/>
</dbReference>
<dbReference type="InterPro" id="IPR050430">
    <property type="entry name" value="Peptidase_S1"/>
</dbReference>
<evidence type="ECO:0000256" key="1">
    <source>
        <dbReference type="ARBA" id="ARBA00022670"/>
    </source>
</evidence>
<evidence type="ECO:0000256" key="3">
    <source>
        <dbReference type="ARBA" id="ARBA00022825"/>
    </source>
</evidence>
<feature type="domain" description="Peptidase S1" evidence="5">
    <location>
        <begin position="1"/>
        <end position="202"/>
    </location>
</feature>
<keyword evidence="2" id="KW-0378">Hydrolase</keyword>
<dbReference type="OrthoDB" id="8189841at2759"/>
<gene>
    <name evidence="7" type="primary">LOC111364048</name>
</gene>
<keyword evidence="1" id="KW-0645">Protease</keyword>
<keyword evidence="6" id="KW-1185">Reference proteome</keyword>
<organism evidence="6 7">
    <name type="scientific">Spodoptera litura</name>
    <name type="common">Asian cotton leafworm</name>
    <dbReference type="NCBI Taxonomy" id="69820"/>
    <lineage>
        <taxon>Eukaryota</taxon>
        <taxon>Metazoa</taxon>
        <taxon>Ecdysozoa</taxon>
        <taxon>Arthropoda</taxon>
        <taxon>Hexapoda</taxon>
        <taxon>Insecta</taxon>
        <taxon>Pterygota</taxon>
        <taxon>Neoptera</taxon>
        <taxon>Endopterygota</taxon>
        <taxon>Lepidoptera</taxon>
        <taxon>Glossata</taxon>
        <taxon>Ditrysia</taxon>
        <taxon>Noctuoidea</taxon>
        <taxon>Noctuidae</taxon>
        <taxon>Amphipyrinae</taxon>
        <taxon>Spodoptera</taxon>
    </lineage>
</organism>
<dbReference type="InterPro" id="IPR043504">
    <property type="entry name" value="Peptidase_S1_PA_chymotrypsin"/>
</dbReference>
<dbReference type="PANTHER" id="PTHR24276:SF91">
    <property type="entry name" value="AT26814P-RELATED"/>
    <property type="match status" value="1"/>
</dbReference>
<dbReference type="PANTHER" id="PTHR24276">
    <property type="entry name" value="POLYSERASE-RELATED"/>
    <property type="match status" value="1"/>
</dbReference>
<proteinExistence type="predicted"/>
<dbReference type="SMART" id="SM00020">
    <property type="entry name" value="Tryp_SPc"/>
    <property type="match status" value="1"/>
</dbReference>
<dbReference type="SUPFAM" id="SSF50494">
    <property type="entry name" value="Trypsin-like serine proteases"/>
    <property type="match status" value="1"/>
</dbReference>
<evidence type="ECO:0000259" key="5">
    <source>
        <dbReference type="PROSITE" id="PS50240"/>
    </source>
</evidence>
<accession>A0A9J7EVW1</accession>
<dbReference type="GO" id="GO:0006508">
    <property type="term" value="P:proteolysis"/>
    <property type="evidence" value="ECO:0007669"/>
    <property type="project" value="UniProtKB-KW"/>
</dbReference>
<name>A0A9J7EVW1_SPOLT</name>
<dbReference type="InterPro" id="IPR009003">
    <property type="entry name" value="Peptidase_S1_PA"/>
</dbReference>
<evidence type="ECO:0000256" key="2">
    <source>
        <dbReference type="ARBA" id="ARBA00022801"/>
    </source>
</evidence>
<evidence type="ECO:0000313" key="6">
    <source>
        <dbReference type="Proteomes" id="UP000301870"/>
    </source>
</evidence>
<keyword evidence="3" id="KW-0720">Serine protease</keyword>
<reference evidence="7" key="1">
    <citation type="submission" date="2025-08" db="UniProtKB">
        <authorList>
            <consortium name="RefSeq"/>
        </authorList>
    </citation>
    <scope>IDENTIFICATION</scope>
    <source>
        <strain evidence="7">Ishihara</strain>
        <tissue evidence="7">Whole body</tissue>
    </source>
</reference>
<dbReference type="Pfam" id="PF00089">
    <property type="entry name" value="Trypsin"/>
    <property type="match status" value="1"/>
</dbReference>
<evidence type="ECO:0000256" key="4">
    <source>
        <dbReference type="ARBA" id="ARBA00023157"/>
    </source>
</evidence>
<dbReference type="GO" id="GO:0004252">
    <property type="term" value="F:serine-type endopeptidase activity"/>
    <property type="evidence" value="ECO:0007669"/>
    <property type="project" value="InterPro"/>
</dbReference>